<keyword evidence="2" id="KW-0472">Membrane</keyword>
<sequence length="231" mass="25647">MRVWAIWARSRYICYGLLMLTIAFASLCIVTIAKVPVSQDTFGADLNAAYGVCPPYFAGSNAITTCYVVLVSYESVLLTLTLAKAISLYRHLAGGTSNFVNIFFKDGLSYNGMILACSTANIIVRYRTAGTEYINLLTAFQPVIHSVLTSRMMLHLKQDAINNNSTSRRTNQLPSTHLRFAVAPQRPRGQPPSDSLDDSLFDDSLPSVDHARSWFGEEMRGPESEEYEREG</sequence>
<name>A0ABR3FYT6_9AGAR</name>
<reference evidence="3 4" key="1">
    <citation type="submission" date="2024-02" db="EMBL/GenBank/DDBJ databases">
        <title>A draft genome for the cacao thread blight pathogen Marasmius crinis-equi.</title>
        <authorList>
            <person name="Cohen S.P."/>
            <person name="Baruah I.K."/>
            <person name="Amoako-Attah I."/>
            <person name="Bukari Y."/>
            <person name="Meinhardt L.W."/>
            <person name="Bailey B.A."/>
        </authorList>
    </citation>
    <scope>NUCLEOTIDE SEQUENCE [LARGE SCALE GENOMIC DNA]</scope>
    <source>
        <strain evidence="3 4">GH-76</strain>
    </source>
</reference>
<evidence type="ECO:0000313" key="3">
    <source>
        <dbReference type="EMBL" id="KAL0580692.1"/>
    </source>
</evidence>
<protein>
    <submittedName>
        <fullName evidence="3">Uncharacterized protein</fullName>
    </submittedName>
</protein>
<keyword evidence="2" id="KW-1133">Transmembrane helix</keyword>
<keyword evidence="2" id="KW-0812">Transmembrane</keyword>
<gene>
    <name evidence="3" type="ORF">V5O48_001333</name>
</gene>
<feature type="region of interest" description="Disordered" evidence="1">
    <location>
        <begin position="212"/>
        <end position="231"/>
    </location>
</feature>
<dbReference type="EMBL" id="JBAHYK010000025">
    <property type="protein sequence ID" value="KAL0580692.1"/>
    <property type="molecule type" value="Genomic_DNA"/>
</dbReference>
<evidence type="ECO:0000313" key="4">
    <source>
        <dbReference type="Proteomes" id="UP001465976"/>
    </source>
</evidence>
<feature type="compositionally biased region" description="Basic and acidic residues" evidence="1">
    <location>
        <begin position="212"/>
        <end position="223"/>
    </location>
</feature>
<evidence type="ECO:0000256" key="1">
    <source>
        <dbReference type="SAM" id="MobiDB-lite"/>
    </source>
</evidence>
<proteinExistence type="predicted"/>
<feature type="region of interest" description="Disordered" evidence="1">
    <location>
        <begin position="182"/>
        <end position="204"/>
    </location>
</feature>
<organism evidence="3 4">
    <name type="scientific">Marasmius crinis-equi</name>
    <dbReference type="NCBI Taxonomy" id="585013"/>
    <lineage>
        <taxon>Eukaryota</taxon>
        <taxon>Fungi</taxon>
        <taxon>Dikarya</taxon>
        <taxon>Basidiomycota</taxon>
        <taxon>Agaricomycotina</taxon>
        <taxon>Agaricomycetes</taxon>
        <taxon>Agaricomycetidae</taxon>
        <taxon>Agaricales</taxon>
        <taxon>Marasmiineae</taxon>
        <taxon>Marasmiaceae</taxon>
        <taxon>Marasmius</taxon>
    </lineage>
</organism>
<accession>A0ABR3FYT6</accession>
<feature type="transmembrane region" description="Helical" evidence="2">
    <location>
        <begin position="12"/>
        <end position="33"/>
    </location>
</feature>
<keyword evidence="4" id="KW-1185">Reference proteome</keyword>
<dbReference type="Proteomes" id="UP001465976">
    <property type="component" value="Unassembled WGS sequence"/>
</dbReference>
<evidence type="ECO:0000256" key="2">
    <source>
        <dbReference type="SAM" id="Phobius"/>
    </source>
</evidence>
<comment type="caution">
    <text evidence="3">The sequence shown here is derived from an EMBL/GenBank/DDBJ whole genome shotgun (WGS) entry which is preliminary data.</text>
</comment>